<evidence type="ECO:0000256" key="4">
    <source>
        <dbReference type="ARBA" id="ARBA00023136"/>
    </source>
</evidence>
<comment type="caution">
    <text evidence="5">The sequence shown here is derived from an EMBL/GenBank/DDBJ whole genome shotgun (WGS) entry which is preliminary data.</text>
</comment>
<dbReference type="Proteomes" id="UP000452235">
    <property type="component" value="Unassembled WGS sequence"/>
</dbReference>
<keyword evidence="6" id="KW-1185">Reference proteome</keyword>
<dbReference type="PROSITE" id="PS50850">
    <property type="entry name" value="MFS"/>
    <property type="match status" value="1"/>
</dbReference>
<proteinExistence type="predicted"/>
<dbReference type="GO" id="GO:0022857">
    <property type="term" value="F:transmembrane transporter activity"/>
    <property type="evidence" value="ECO:0007669"/>
    <property type="project" value="InterPro"/>
</dbReference>
<dbReference type="SUPFAM" id="SSF103473">
    <property type="entry name" value="MFS general substrate transporter"/>
    <property type="match status" value="1"/>
</dbReference>
<dbReference type="VEuPathDB" id="FungiDB:ATEG_08830"/>
<dbReference type="AlphaFoldDB" id="A0A5M3ZA51"/>
<dbReference type="InterPro" id="IPR011701">
    <property type="entry name" value="MFS"/>
</dbReference>
<organism evidence="5 6">
    <name type="scientific">Aspergillus terreus</name>
    <dbReference type="NCBI Taxonomy" id="33178"/>
    <lineage>
        <taxon>Eukaryota</taxon>
        <taxon>Fungi</taxon>
        <taxon>Dikarya</taxon>
        <taxon>Ascomycota</taxon>
        <taxon>Pezizomycotina</taxon>
        <taxon>Eurotiomycetes</taxon>
        <taxon>Eurotiomycetidae</taxon>
        <taxon>Eurotiales</taxon>
        <taxon>Aspergillaceae</taxon>
        <taxon>Aspergillus</taxon>
        <taxon>Aspergillus subgen. Circumdati</taxon>
    </lineage>
</organism>
<keyword evidence="3" id="KW-1133">Transmembrane helix</keyword>
<dbReference type="Gene3D" id="1.20.1250.20">
    <property type="entry name" value="MFS general substrate transporter like domains"/>
    <property type="match status" value="1"/>
</dbReference>
<sequence>MAGGMIQLATFFNRPLSDITYSNGATLICQGLGTLLWMPMAVKFGRRPVYLASNTLMGIACVWLAIAAQENYPLFVVARVFLGLFEAPIEAIVPSTVADIFYLHERGEKISLYGLSVLGGNELGPLASAYIIQSLSMRWAFFITAMSIGVSLITMFFFMPETMFNGPRPAIVPVNAEETNEIHESEDKLSCEHIEGVTSMNTAPVELESSNRKKRSYTNELFQFGINHHGLVFISPLLGSLAGTYLAGPLADQIATWFTARNQGVREPEMRLPTCIVAAVLTFVGALIAGLTYHYQTHWAGPIVGLGVLSAGAQMGATLAITYSLDCHKALSAEIMVTISCLRSSVAWVWTWCINDWITSSGLLAVFMSVAAINVAVYLTTVILHLYGKKIRIWLHKKDFMGEESESQ</sequence>
<evidence type="ECO:0000256" key="3">
    <source>
        <dbReference type="ARBA" id="ARBA00022989"/>
    </source>
</evidence>
<name>A0A5M3ZA51_ASPTE</name>
<protein>
    <submittedName>
        <fullName evidence="5">MFS general substrate transporter</fullName>
    </submittedName>
</protein>
<dbReference type="InterPro" id="IPR020846">
    <property type="entry name" value="MFS_dom"/>
</dbReference>
<dbReference type="InterPro" id="IPR036259">
    <property type="entry name" value="MFS_trans_sf"/>
</dbReference>
<accession>A0A5M3ZA51</accession>
<keyword evidence="4" id="KW-0472">Membrane</keyword>
<evidence type="ECO:0000313" key="5">
    <source>
        <dbReference type="EMBL" id="GFF19588.1"/>
    </source>
</evidence>
<reference evidence="5 6" key="1">
    <citation type="submission" date="2020-01" db="EMBL/GenBank/DDBJ databases">
        <title>Aspergillus terreus IFO 6365 whole genome shotgun sequence.</title>
        <authorList>
            <person name="Kanamasa S."/>
            <person name="Takahashi H."/>
        </authorList>
    </citation>
    <scope>NUCLEOTIDE SEQUENCE [LARGE SCALE GENOMIC DNA]</scope>
    <source>
        <strain evidence="5 6">IFO 6365</strain>
    </source>
</reference>
<gene>
    <name evidence="5" type="ORF">ATEIFO6365_0010036100</name>
</gene>
<dbReference type="GO" id="GO:0005886">
    <property type="term" value="C:plasma membrane"/>
    <property type="evidence" value="ECO:0007669"/>
    <property type="project" value="TreeGrafter"/>
</dbReference>
<dbReference type="PANTHER" id="PTHR23502">
    <property type="entry name" value="MAJOR FACILITATOR SUPERFAMILY"/>
    <property type="match status" value="1"/>
</dbReference>
<dbReference type="PANTHER" id="PTHR23502:SF4">
    <property type="entry name" value="MAJOR FACILITATOR SUPERFAMILY (MFS) PROFILE DOMAIN-CONTAINING PROTEIN-RELATED"/>
    <property type="match status" value="1"/>
</dbReference>
<keyword evidence="2" id="KW-0812">Transmembrane</keyword>
<evidence type="ECO:0000256" key="1">
    <source>
        <dbReference type="ARBA" id="ARBA00004141"/>
    </source>
</evidence>
<evidence type="ECO:0000256" key="2">
    <source>
        <dbReference type="ARBA" id="ARBA00022692"/>
    </source>
</evidence>
<evidence type="ECO:0000313" key="6">
    <source>
        <dbReference type="Proteomes" id="UP000452235"/>
    </source>
</evidence>
<comment type="subcellular location">
    <subcellularLocation>
        <location evidence="1">Membrane</location>
        <topology evidence="1">Multi-pass membrane protein</topology>
    </subcellularLocation>
</comment>
<dbReference type="Pfam" id="PF07690">
    <property type="entry name" value="MFS_1"/>
    <property type="match status" value="1"/>
</dbReference>
<dbReference type="EMBL" id="BLJY01000010">
    <property type="protein sequence ID" value="GFF19588.1"/>
    <property type="molecule type" value="Genomic_DNA"/>
</dbReference>
<dbReference type="OrthoDB" id="5215911at2759"/>